<evidence type="ECO:0000256" key="1">
    <source>
        <dbReference type="SAM" id="SignalP"/>
    </source>
</evidence>
<evidence type="ECO:0000313" key="2">
    <source>
        <dbReference type="EMBL" id="QCF25257.1"/>
    </source>
</evidence>
<evidence type="ECO:0000313" key="3">
    <source>
        <dbReference type="Proteomes" id="UP000298049"/>
    </source>
</evidence>
<name>A0A4P7XHH2_9ALTE</name>
<dbReference type="RefSeq" id="WP_136547334.1">
    <property type="nucleotide sequence ID" value="NZ_CP031093.1"/>
</dbReference>
<reference evidence="2 3" key="1">
    <citation type="submission" date="2018-07" db="EMBL/GenBank/DDBJ databases">
        <title>Marsedoiliclastica nanhaica gen. nov. sp. nov., a novel marine hydrocarbonoclastic bacterium isolated from an in-situ enriched hydrocarbon-degrading consortium in deep-sea sediment.</title>
        <authorList>
            <person name="Dong C."/>
            <person name="Ma T."/>
            <person name="Liu R."/>
            <person name="Shao Z."/>
        </authorList>
    </citation>
    <scope>NUCLEOTIDE SEQUENCE [LARGE SCALE GENOMIC DNA]</scope>
    <source>
        <strain evidence="3">soil36-7</strain>
    </source>
</reference>
<dbReference type="OrthoDB" id="6369953at2"/>
<dbReference type="EMBL" id="CP031093">
    <property type="protein sequence ID" value="QCF25257.1"/>
    <property type="molecule type" value="Genomic_DNA"/>
</dbReference>
<dbReference type="Proteomes" id="UP000298049">
    <property type="component" value="Chromosome"/>
</dbReference>
<feature type="signal peptide" evidence="1">
    <location>
        <begin position="1"/>
        <end position="21"/>
    </location>
</feature>
<dbReference type="KEGG" id="hmi:soil367_04555"/>
<organism evidence="2 3">
    <name type="scientific">Hydrocarboniclastica marina</name>
    <dbReference type="NCBI Taxonomy" id="2259620"/>
    <lineage>
        <taxon>Bacteria</taxon>
        <taxon>Pseudomonadati</taxon>
        <taxon>Pseudomonadota</taxon>
        <taxon>Gammaproteobacteria</taxon>
        <taxon>Alteromonadales</taxon>
        <taxon>Alteromonadaceae</taxon>
        <taxon>Hydrocarboniclastica</taxon>
    </lineage>
</organism>
<accession>A0A4P7XHH2</accession>
<proteinExistence type="predicted"/>
<feature type="chain" id="PRO_5020656661" evidence="1">
    <location>
        <begin position="22"/>
        <end position="103"/>
    </location>
</feature>
<gene>
    <name evidence="2" type="ORF">soil367_04555</name>
</gene>
<sequence>MVLRLFFILLAVNTIAFVAHAEASEQQERVERPDLWAIVEAGPANAEDELEDELGELADLGARFLKWQFTREQGPRYASDRVFSDHGIAMVDDGAALNLKWRF</sequence>
<dbReference type="AlphaFoldDB" id="A0A4P7XHH2"/>
<keyword evidence="3" id="KW-1185">Reference proteome</keyword>
<keyword evidence="1" id="KW-0732">Signal</keyword>
<protein>
    <submittedName>
        <fullName evidence="2">Uncharacterized protein</fullName>
    </submittedName>
</protein>